<dbReference type="PROSITE" id="PS51061">
    <property type="entry name" value="R3H"/>
    <property type="match status" value="1"/>
</dbReference>
<dbReference type="Proteomes" id="UP000005222">
    <property type="component" value="Chromosome L"/>
</dbReference>
<evidence type="ECO:0000313" key="15">
    <source>
        <dbReference type="EMBL" id="CCE85105.1"/>
    </source>
</evidence>
<dbReference type="PANTHER" id="PTHR12360:SF12">
    <property type="entry name" value="TRANSCRIPTIONAL REPRESSOR NF-X1"/>
    <property type="match status" value="1"/>
</dbReference>
<dbReference type="GO" id="GO:0005634">
    <property type="term" value="C:nucleus"/>
    <property type="evidence" value="ECO:0007669"/>
    <property type="project" value="UniProtKB-SubCell"/>
</dbReference>
<dbReference type="InParanoid" id="G8Y644"/>
<evidence type="ECO:0000256" key="1">
    <source>
        <dbReference type="ARBA" id="ARBA00004123"/>
    </source>
</evidence>
<dbReference type="InterPro" id="IPR034078">
    <property type="entry name" value="NFX1_fam"/>
</dbReference>
<evidence type="ECO:0000256" key="10">
    <source>
        <dbReference type="PROSITE-ProRule" id="PRU00175"/>
    </source>
</evidence>
<evidence type="ECO:0000256" key="4">
    <source>
        <dbReference type="ARBA" id="ARBA00022737"/>
    </source>
</evidence>
<dbReference type="Pfam" id="PF01424">
    <property type="entry name" value="R3H"/>
    <property type="match status" value="1"/>
</dbReference>
<dbReference type="InterPro" id="IPR000967">
    <property type="entry name" value="Znf_NFX1"/>
</dbReference>
<keyword evidence="4" id="KW-0677">Repeat</keyword>
<dbReference type="SUPFAM" id="SSF82708">
    <property type="entry name" value="R3H domain"/>
    <property type="match status" value="1"/>
</dbReference>
<dbReference type="PROSITE" id="PS50089">
    <property type="entry name" value="ZF_RING_2"/>
    <property type="match status" value="1"/>
</dbReference>
<dbReference type="OMA" id="CFEVIFT"/>
<evidence type="ECO:0000259" key="13">
    <source>
        <dbReference type="PROSITE" id="PS51061"/>
    </source>
</evidence>
<dbReference type="InterPro" id="IPR001374">
    <property type="entry name" value="R3H_dom"/>
</dbReference>
<feature type="compositionally biased region" description="Polar residues" evidence="11">
    <location>
        <begin position="13"/>
        <end position="24"/>
    </location>
</feature>
<evidence type="ECO:0000256" key="7">
    <source>
        <dbReference type="ARBA" id="ARBA00023015"/>
    </source>
</evidence>
<evidence type="ECO:0000256" key="3">
    <source>
        <dbReference type="ARBA" id="ARBA00022723"/>
    </source>
</evidence>
<keyword evidence="6" id="KW-0862">Zinc</keyword>
<evidence type="ECO:0000256" key="5">
    <source>
        <dbReference type="ARBA" id="ARBA00022771"/>
    </source>
</evidence>
<dbReference type="SMART" id="SM00438">
    <property type="entry name" value="ZnF_NFX"/>
    <property type="match status" value="6"/>
</dbReference>
<dbReference type="EMBL" id="FO082048">
    <property type="protein sequence ID" value="CCE85105.1"/>
    <property type="molecule type" value="Genomic_DNA"/>
</dbReference>
<dbReference type="Pfam" id="PF01422">
    <property type="entry name" value="zf-NF-X1"/>
    <property type="match status" value="4"/>
</dbReference>
<keyword evidence="9" id="KW-0539">Nucleus</keyword>
<evidence type="ECO:0000256" key="6">
    <source>
        <dbReference type="ARBA" id="ARBA00022833"/>
    </source>
</evidence>
<dbReference type="InterPro" id="IPR001841">
    <property type="entry name" value="Znf_RING"/>
</dbReference>
<organism evidence="15 16">
    <name type="scientific">Pichia sorbitophila (strain ATCC MYA-4447 / BCRC 22081 / CBS 7064 / NBRC 10061 / NRRL Y-12695)</name>
    <name type="common">Hybrid yeast</name>
    <dbReference type="NCBI Taxonomy" id="559304"/>
    <lineage>
        <taxon>Eukaryota</taxon>
        <taxon>Fungi</taxon>
        <taxon>Dikarya</taxon>
        <taxon>Ascomycota</taxon>
        <taxon>Saccharomycotina</taxon>
        <taxon>Pichiomycetes</taxon>
        <taxon>Debaryomycetaceae</taxon>
        <taxon>Millerozyma</taxon>
    </lineage>
</organism>
<accession>G8Y644</accession>
<feature type="domain" description="R3H" evidence="13">
    <location>
        <begin position="714"/>
        <end position="788"/>
    </location>
</feature>
<evidence type="ECO:0000313" key="14">
    <source>
        <dbReference type="EMBL" id="CCE84074.1"/>
    </source>
</evidence>
<name>G8Y644_PICSO</name>
<dbReference type="InterPro" id="IPR036867">
    <property type="entry name" value="R3H_dom_sf"/>
</dbReference>
<keyword evidence="16" id="KW-1185">Reference proteome</keyword>
<dbReference type="Gene3D" id="3.30.1370.50">
    <property type="entry name" value="R3H-like domain"/>
    <property type="match status" value="1"/>
</dbReference>
<dbReference type="OrthoDB" id="6512771at2759"/>
<feature type="compositionally biased region" description="Low complexity" evidence="11">
    <location>
        <begin position="27"/>
        <end position="41"/>
    </location>
</feature>
<proteinExistence type="inferred from homology"/>
<reference evidence="16" key="2">
    <citation type="journal article" date="2012" name="G3 (Bethesda)">
        <title>Pichia sorbitophila, an interspecies yeast hybrid reveals early steps of genome resolution following polyploidization.</title>
        <authorList>
            <person name="Leh Louis V."/>
            <person name="Despons L."/>
            <person name="Friedrich A."/>
            <person name="Martin T."/>
            <person name="Durrens P."/>
            <person name="Casaregola S."/>
            <person name="Neuveglise C."/>
            <person name="Fairhead C."/>
            <person name="Marck C."/>
            <person name="Cruz J.A."/>
            <person name="Straub M.L."/>
            <person name="Kugler V."/>
            <person name="Sacerdot C."/>
            <person name="Uzunov Z."/>
            <person name="Thierry A."/>
            <person name="Weiss S."/>
            <person name="Bleykasten C."/>
            <person name="De Montigny J."/>
            <person name="Jacques N."/>
            <person name="Jung P."/>
            <person name="Lemaire M."/>
            <person name="Mallet S."/>
            <person name="Morel G."/>
            <person name="Richard G.F."/>
            <person name="Sarkar A."/>
            <person name="Savel G."/>
            <person name="Schacherer J."/>
            <person name="Seret M.L."/>
            <person name="Talla E."/>
            <person name="Samson G."/>
            <person name="Jubin C."/>
            <person name="Poulain J."/>
            <person name="Vacherie B."/>
            <person name="Barbe V."/>
            <person name="Pelletier E."/>
            <person name="Sherman D.J."/>
            <person name="Westhof E."/>
            <person name="Weissenbach J."/>
            <person name="Baret P.V."/>
            <person name="Wincker P."/>
            <person name="Gaillardin C."/>
            <person name="Dujon B."/>
            <person name="Souciet J.L."/>
        </authorList>
    </citation>
    <scope>NUCLEOTIDE SEQUENCE [LARGE SCALE GENOMIC DNA]</scope>
    <source>
        <strain evidence="16">ATCC MYA-4447 / BCRC 22081 / CBS 7064 / NBRC 10061 / NRRL Y-12695</strain>
    </source>
</reference>
<evidence type="ECO:0000256" key="11">
    <source>
        <dbReference type="SAM" id="MobiDB-lite"/>
    </source>
</evidence>
<reference evidence="15" key="1">
    <citation type="submission" date="2011-10" db="EMBL/GenBank/DDBJ databases">
        <authorList>
            <person name="Genoscope - CEA"/>
        </authorList>
    </citation>
    <scope>NUCLEOTIDE SEQUENCE</scope>
</reference>
<dbReference type="PANTHER" id="PTHR12360">
    <property type="entry name" value="NUCLEAR TRANSCRIPTION FACTOR, X-BOX BINDING 1 NFX1"/>
    <property type="match status" value="1"/>
</dbReference>
<evidence type="ECO:0000256" key="8">
    <source>
        <dbReference type="ARBA" id="ARBA00023163"/>
    </source>
</evidence>
<sequence>MEDQENFEESVGRGSSQESEQTDTIMELSSSSDASSDTSSHTDSEFSEDEVDESLASNILSEIQQGTYVCLVCISEIDSYSEVWSCSNCFRVYDLDCIKDWATRGSSKNTDRNTWKCPACSIEYKKIPQRFTCWCGKVSNPKPNSSNPFSCGNVCGKHYETCIHSCTVPCHPGKHPLCGAMGPVMKCECGKEERQLPCLVTPYGKSWKCGNPCDIAVCNLGHGCPIGKCHSGFCGPCKSKVEVKCYCGKNQTEIECSQRYPKECRSFGGEESWVGFTSCDEKTRVFYDCKIHYTDIACQPPMQQVEHCKFSPDYVKTCHCGKKEFTKSDRNKCTDPIPSCGAICGKKLACGCTCLLKCHEGECECFNVREAKCNCENYSFSVPCKFLQQGFRPKCTRKCPVLLSCRRHVHKEVCCPYEQVALRRERSKKKALRNRVRSSFDINEELMSIEPVHICTRTCNRLKPCGLHYCDAVCHSGPCGVCLESSNDDLVCNCGKTVIPAPVRCGTKIICNQQCVRPKPCGHQQEPHKCHGDDVQCPKCVAFVTKRCNCGKKEIKNVLCSQTNVSCGTTCNERKPCGHPCSRVCVRDCTEKGEHASPNNCQFPCRKYRKNCPHSCKMKCHYSKIGVSPQCDSVYCKEKIVITCECKRRSETVPCGSSLNTPSSIGAFLECDEICFKEQKMEELKKALNLNDSPDNNYESPYSDYVVNTYERQTNWCSRIESYMRDFVSVAQRDNENKDTISVQKSHNFPSMSQPQRKFIHDLASTYGLYSESQDAEPSRNVFIVMTRLTSLPKFTIAEDIEFRRKREQKASQELIDMEMNETFFNAIVIQDTFFGVTKDELEKAVETTCEYFDTCSMETSWIKESTYVVYNESLYKNMDLEKENQLFLFSKKLKTLLRERSLAFDCKLCLIDSEANYILRVDGEKQKKFEKKVENNDEQDKVSKNAFDILASEESF</sequence>
<comment type="subcellular location">
    <subcellularLocation>
        <location evidence="1">Nucleus</location>
    </subcellularLocation>
</comment>
<feature type="region of interest" description="Disordered" evidence="11">
    <location>
        <begin position="1"/>
        <end position="48"/>
    </location>
</feature>
<feature type="domain" description="RING-type" evidence="12">
    <location>
        <begin position="70"/>
        <end position="121"/>
    </location>
</feature>
<dbReference type="GO" id="GO:0008270">
    <property type="term" value="F:zinc ion binding"/>
    <property type="evidence" value="ECO:0007669"/>
    <property type="project" value="UniProtKB-KW"/>
</dbReference>
<dbReference type="eggNOG" id="KOG1952">
    <property type="taxonomic scope" value="Eukaryota"/>
</dbReference>
<keyword evidence="7" id="KW-0805">Transcription regulation</keyword>
<comment type="similarity">
    <text evidence="2">Belongs to the NFX1 family.</text>
</comment>
<dbReference type="STRING" id="559304.G8Y644"/>
<dbReference type="AlphaFoldDB" id="G8Y644"/>
<dbReference type="FunCoup" id="G8Y644">
    <property type="interactions" value="1663"/>
</dbReference>
<dbReference type="Proteomes" id="UP000005222">
    <property type="component" value="Chromosome K"/>
</dbReference>
<keyword evidence="8" id="KW-0804">Transcription</keyword>
<keyword evidence="5 10" id="KW-0863">Zinc-finger</keyword>
<dbReference type="CDD" id="cd06008">
    <property type="entry name" value="NF-X1-zinc-finger"/>
    <property type="match status" value="4"/>
</dbReference>
<dbReference type="GO" id="GO:0000122">
    <property type="term" value="P:negative regulation of transcription by RNA polymerase II"/>
    <property type="evidence" value="ECO:0007669"/>
    <property type="project" value="TreeGrafter"/>
</dbReference>
<gene>
    <name evidence="15" type="primary">Piso0_004677</name>
    <name evidence="14" type="ORF">GNLVRS01_PISO0K22142g</name>
    <name evidence="15" type="ORF">GNLVRS01_PISO0L22143g</name>
</gene>
<dbReference type="HOGENOM" id="CLU_005714_2_2_1"/>
<evidence type="ECO:0000313" key="16">
    <source>
        <dbReference type="Proteomes" id="UP000005222"/>
    </source>
</evidence>
<dbReference type="GO" id="GO:0000977">
    <property type="term" value="F:RNA polymerase II transcription regulatory region sequence-specific DNA binding"/>
    <property type="evidence" value="ECO:0007669"/>
    <property type="project" value="TreeGrafter"/>
</dbReference>
<dbReference type="SUPFAM" id="SSF57850">
    <property type="entry name" value="RING/U-box"/>
    <property type="match status" value="1"/>
</dbReference>
<protein>
    <submittedName>
        <fullName evidence="15">Piso0_004677 protein</fullName>
    </submittedName>
</protein>
<dbReference type="GO" id="GO:0000981">
    <property type="term" value="F:DNA-binding transcription factor activity, RNA polymerase II-specific"/>
    <property type="evidence" value="ECO:0007669"/>
    <property type="project" value="TreeGrafter"/>
</dbReference>
<dbReference type="EMBL" id="FO082049">
    <property type="protein sequence ID" value="CCE84074.1"/>
    <property type="molecule type" value="Genomic_DNA"/>
</dbReference>
<dbReference type="SMART" id="SM00393">
    <property type="entry name" value="R3H"/>
    <property type="match status" value="1"/>
</dbReference>
<evidence type="ECO:0000256" key="9">
    <source>
        <dbReference type="ARBA" id="ARBA00023242"/>
    </source>
</evidence>
<keyword evidence="3" id="KW-0479">Metal-binding</keyword>
<evidence type="ECO:0000259" key="12">
    <source>
        <dbReference type="PROSITE" id="PS50089"/>
    </source>
</evidence>
<evidence type="ECO:0000256" key="2">
    <source>
        <dbReference type="ARBA" id="ARBA00007269"/>
    </source>
</evidence>